<reference evidence="1 2" key="1">
    <citation type="journal article" date="2016" name="Arch. Microbiol.">
        <title>Streptomyces zhihengii sp. nov., isolated from rhizospheric soil of Psammosilene tunicoides.</title>
        <authorList>
            <person name="Huang M.J."/>
            <person name="Fei J.J."/>
            <person name="Salam N."/>
            <person name="Kim C.J."/>
            <person name="Hozzein W.N."/>
            <person name="Xiao M."/>
            <person name="Huang H.Q."/>
            <person name="Li W.J."/>
        </authorList>
    </citation>
    <scope>NUCLEOTIDE SEQUENCE [LARGE SCALE GENOMIC DNA]</scope>
    <source>
        <strain evidence="1 2">YIM T102</strain>
    </source>
</reference>
<proteinExistence type="predicted"/>
<evidence type="ECO:0000313" key="1">
    <source>
        <dbReference type="EMBL" id="MBM9624786.1"/>
    </source>
</evidence>
<organism evidence="1 2">
    <name type="scientific">Streptomyces zhihengii</name>
    <dbReference type="NCBI Taxonomy" id="1818004"/>
    <lineage>
        <taxon>Bacteria</taxon>
        <taxon>Bacillati</taxon>
        <taxon>Actinomycetota</taxon>
        <taxon>Actinomycetes</taxon>
        <taxon>Kitasatosporales</taxon>
        <taxon>Streptomycetaceae</taxon>
        <taxon>Streptomyces</taxon>
    </lineage>
</organism>
<accession>A0ABS2V4L8</accession>
<gene>
    <name evidence="1" type="ORF">JE024_40405</name>
</gene>
<comment type="caution">
    <text evidence="1">The sequence shown here is derived from an EMBL/GenBank/DDBJ whole genome shotgun (WGS) entry which is preliminary data.</text>
</comment>
<keyword evidence="1" id="KW-0614">Plasmid</keyword>
<evidence type="ECO:0000313" key="2">
    <source>
        <dbReference type="Proteomes" id="UP000664109"/>
    </source>
</evidence>
<geneLocation type="plasmid" evidence="1">
    <name>unnamed1</name>
</geneLocation>
<dbReference type="Proteomes" id="UP000664109">
    <property type="component" value="Unassembled WGS sequence"/>
</dbReference>
<keyword evidence="2" id="KW-1185">Reference proteome</keyword>
<sequence>MSSSQDPAPAIDAVPTLYGDTMFRSRLEADWAATLDGAGIQWLYEPETITLPSGAVYVPDFWLPELGTWIEVKGPGIPRVEKTAELARSRACGCEAACSCRWPGGEFVLLGRSAAPSRWNESGHRPRYGYAMWEALWGPSAYFVTCPACARAQCITLRRPWLCRACHRSVEKQELHSPVDRVVRFIETSRAGGLFAMPDLGKPFTDEELGPYEEPEEN</sequence>
<protein>
    <submittedName>
        <fullName evidence="1">Uncharacterized protein</fullName>
    </submittedName>
</protein>
<name>A0ABS2V4L8_9ACTN</name>
<dbReference type="RefSeq" id="WP_205378924.1">
    <property type="nucleotide sequence ID" value="NZ_JAFEJA010000003.1"/>
</dbReference>
<dbReference type="EMBL" id="JAFEJA010000003">
    <property type="protein sequence ID" value="MBM9624786.1"/>
    <property type="molecule type" value="Genomic_DNA"/>
</dbReference>
<dbReference type="Gene3D" id="3.40.91.30">
    <property type="match status" value="1"/>
</dbReference>